<keyword evidence="2" id="KW-1185">Reference proteome</keyword>
<dbReference type="Proteomes" id="UP001198983">
    <property type="component" value="Chromosome"/>
</dbReference>
<dbReference type="KEGG" id="tem:JW646_01445"/>
<proteinExistence type="predicted"/>
<dbReference type="EMBL" id="CP081135">
    <property type="protein sequence ID" value="UEL48141.1"/>
    <property type="molecule type" value="Genomic_DNA"/>
</dbReference>
<gene>
    <name evidence="1" type="ORF">JW646_01445</name>
</gene>
<dbReference type="Pfam" id="PF01976">
    <property type="entry name" value="DUF116"/>
    <property type="match status" value="1"/>
</dbReference>
<organism evidence="1 2">
    <name type="scientific">Terrisporobacter hibernicus</name>
    <dbReference type="NCBI Taxonomy" id="2813371"/>
    <lineage>
        <taxon>Bacteria</taxon>
        <taxon>Bacillati</taxon>
        <taxon>Bacillota</taxon>
        <taxon>Clostridia</taxon>
        <taxon>Peptostreptococcales</taxon>
        <taxon>Peptostreptococcaceae</taxon>
        <taxon>Terrisporobacter</taxon>
    </lineage>
</organism>
<evidence type="ECO:0000313" key="1">
    <source>
        <dbReference type="EMBL" id="UEL48141.1"/>
    </source>
</evidence>
<name>A0AAX2ZGF1_9FIRM</name>
<accession>A0AAX2ZGF1</accession>
<evidence type="ECO:0000313" key="2">
    <source>
        <dbReference type="Proteomes" id="UP001198983"/>
    </source>
</evidence>
<sequence>MKETTYSLCKENYNSNLFYKKLSSFTLDVEKLIFCTCGKYVKDFINFLEKNHIENIRTTSEYSLEILMIGVLWKNYINRAVNLQQIPKKILIILSYLRKYEIIKNSVDKKRGMIETNFFSIEDEKIIDSNINNFGKLIGYLDATGDFREEVKRLKSWEKYFITSGEEEAKKIILSSLEIEDIFETKAKIELGPYTQNVDEFLILAKEKYKYREDYITCTKKEVEYHLNMVGAQIMNKSYRELFIKSKEKRLLLPSCMKAQNENYCKSIKTKEGYICANCTKSCHINKYDKLGKDYNFKVYIIPHESNITVKRKFQYGDIGIIGVACVLNLISGGLKAKNLGFVPQCVFLDYCGCKSHWHESGIITDINEDKLLSTLGIESANIQGD</sequence>
<protein>
    <submittedName>
        <fullName evidence="1">DUF116 domain-containing protein</fullName>
    </submittedName>
</protein>
<dbReference type="RefSeq" id="WP_228416311.1">
    <property type="nucleotide sequence ID" value="NZ_CP081135.1"/>
</dbReference>
<dbReference type="AlphaFoldDB" id="A0AAX2ZGF1"/>
<dbReference type="InterPro" id="IPR002829">
    <property type="entry name" value="DUF116"/>
</dbReference>
<reference evidence="1 2" key="1">
    <citation type="journal article" date="2023" name="Int. J. Syst. Evol. Microbiol.">
        <title>Terrisporobacter hibernicus sp. nov., isolated from bovine faeces in Northern Ireland.</title>
        <authorList>
            <person name="Mitchell M."/>
            <person name="Nguyen S.V."/>
            <person name="Connor M."/>
            <person name="Fairley D.J."/>
            <person name="Donoghue O."/>
            <person name="Marshall H."/>
            <person name="Koolman L."/>
            <person name="McMullan G."/>
            <person name="Schaffer K.E."/>
            <person name="McGrath J.W."/>
            <person name="Fanning S."/>
        </authorList>
    </citation>
    <scope>NUCLEOTIDE SEQUENCE [LARGE SCALE GENOMIC DNA]</scope>
    <source>
        <strain evidence="1 2">MCA3</strain>
    </source>
</reference>